<gene>
    <name evidence="5" type="ORF">C8F04DRAFT_1030759</name>
</gene>
<dbReference type="Gene3D" id="3.40.50.300">
    <property type="entry name" value="P-loop containing nucleotide triphosphate hydrolases"/>
    <property type="match status" value="1"/>
</dbReference>
<keyword evidence="4" id="KW-0460">Magnesium</keyword>
<accession>A0AAD6T9P0</accession>
<dbReference type="AlphaFoldDB" id="A0AAD6T9P0"/>
<dbReference type="EMBL" id="JARJCM010000013">
    <property type="protein sequence ID" value="KAJ7042346.1"/>
    <property type="molecule type" value="Genomic_DNA"/>
</dbReference>
<dbReference type="GO" id="GO:0046872">
    <property type="term" value="F:metal ion binding"/>
    <property type="evidence" value="ECO:0007669"/>
    <property type="project" value="UniProtKB-KW"/>
</dbReference>
<feature type="binding site" evidence="4">
    <location>
        <position position="48"/>
    </location>
    <ligand>
        <name>Mg(2+)</name>
        <dbReference type="ChEBI" id="CHEBI:18420"/>
    </ligand>
</feature>
<dbReference type="SMART" id="SM00177">
    <property type="entry name" value="ARF"/>
    <property type="match status" value="1"/>
</dbReference>
<feature type="binding site" evidence="3">
    <location>
        <begin position="24"/>
        <end position="31"/>
    </location>
    <ligand>
        <name>GTP</name>
        <dbReference type="ChEBI" id="CHEBI:37565"/>
    </ligand>
</feature>
<evidence type="ECO:0000313" key="6">
    <source>
        <dbReference type="Proteomes" id="UP001218188"/>
    </source>
</evidence>
<dbReference type="Proteomes" id="UP001218188">
    <property type="component" value="Unassembled WGS sequence"/>
</dbReference>
<comment type="caution">
    <text evidence="5">The sequence shown here is derived from an EMBL/GenBank/DDBJ whole genome shotgun (WGS) entry which is preliminary data.</text>
</comment>
<sequence>MNLRGFFDRLYPRPANGYKIPLLGLNSSGKTTLLYRLKFGEVITTIPTIGFQVEKIRVARSGGPAIEMLCWDVGGCRGFGTYFIAPYAAGSDALIWLVDGSERERLSESVEELTRLVYTLTGNFTRGDLPILILVTKQDLPRQALIPMDAIHTKFEPVTKIPGCQTFIAGVSNAQSLTEGTFPEAIDWLVAAIEGVRAGKPLSSVRVPEIRDPSSVAALEAKLDGWLVRAESDSSAEECLAQFETFKLPAWDHYTHIRVAYLLLTIHGRQKGKNMIFDGIEKYIAQSEQTRGRTFHVTMTYFWIQMVHLGIRSASVSFPAPSPVDMEFKGDNHSTAQTLVEDTDAKSVDAFARFLVLNPFLADGNLWAEYYSKEVIMSPDAKATMVLPDKKPLPNIVTRDAIPGKRAVSTAK</sequence>
<dbReference type="InterPro" id="IPR006689">
    <property type="entry name" value="Small_GTPase_ARF/SAR"/>
</dbReference>
<evidence type="ECO:0000256" key="1">
    <source>
        <dbReference type="ARBA" id="ARBA00022741"/>
    </source>
</evidence>
<evidence type="ECO:0000256" key="3">
    <source>
        <dbReference type="PIRSR" id="PIRSR606689-1"/>
    </source>
</evidence>
<feature type="binding site" evidence="3">
    <location>
        <position position="75"/>
    </location>
    <ligand>
        <name>GTP</name>
        <dbReference type="ChEBI" id="CHEBI:37565"/>
    </ligand>
</feature>
<keyword evidence="2 3" id="KW-0342">GTP-binding</keyword>
<organism evidence="5 6">
    <name type="scientific">Mycena alexandri</name>
    <dbReference type="NCBI Taxonomy" id="1745969"/>
    <lineage>
        <taxon>Eukaryota</taxon>
        <taxon>Fungi</taxon>
        <taxon>Dikarya</taxon>
        <taxon>Basidiomycota</taxon>
        <taxon>Agaricomycotina</taxon>
        <taxon>Agaricomycetes</taxon>
        <taxon>Agaricomycetidae</taxon>
        <taxon>Agaricales</taxon>
        <taxon>Marasmiineae</taxon>
        <taxon>Mycenaceae</taxon>
        <taxon>Mycena</taxon>
    </lineage>
</organism>
<proteinExistence type="predicted"/>
<dbReference type="GO" id="GO:0005525">
    <property type="term" value="F:GTP binding"/>
    <property type="evidence" value="ECO:0007669"/>
    <property type="project" value="UniProtKB-KW"/>
</dbReference>
<reference evidence="5" key="1">
    <citation type="submission" date="2023-03" db="EMBL/GenBank/DDBJ databases">
        <title>Massive genome expansion in bonnet fungi (Mycena s.s.) driven by repeated elements and novel gene families across ecological guilds.</title>
        <authorList>
            <consortium name="Lawrence Berkeley National Laboratory"/>
            <person name="Harder C.B."/>
            <person name="Miyauchi S."/>
            <person name="Viragh M."/>
            <person name="Kuo A."/>
            <person name="Thoen E."/>
            <person name="Andreopoulos B."/>
            <person name="Lu D."/>
            <person name="Skrede I."/>
            <person name="Drula E."/>
            <person name="Henrissat B."/>
            <person name="Morin E."/>
            <person name="Kohler A."/>
            <person name="Barry K."/>
            <person name="LaButti K."/>
            <person name="Morin E."/>
            <person name="Salamov A."/>
            <person name="Lipzen A."/>
            <person name="Mereny Z."/>
            <person name="Hegedus B."/>
            <person name="Baldrian P."/>
            <person name="Stursova M."/>
            <person name="Weitz H."/>
            <person name="Taylor A."/>
            <person name="Grigoriev I.V."/>
            <person name="Nagy L.G."/>
            <person name="Martin F."/>
            <person name="Kauserud H."/>
        </authorList>
    </citation>
    <scope>NUCLEOTIDE SEQUENCE</scope>
    <source>
        <strain evidence="5">CBHHK200</strain>
    </source>
</reference>
<keyword evidence="1 3" id="KW-0547">Nucleotide-binding</keyword>
<evidence type="ECO:0000256" key="4">
    <source>
        <dbReference type="PIRSR" id="PIRSR606689-2"/>
    </source>
</evidence>
<keyword evidence="4" id="KW-0479">Metal-binding</keyword>
<dbReference type="Pfam" id="PF00025">
    <property type="entry name" value="Arf"/>
    <property type="match status" value="1"/>
</dbReference>
<dbReference type="GO" id="GO:0003924">
    <property type="term" value="F:GTPase activity"/>
    <property type="evidence" value="ECO:0007669"/>
    <property type="project" value="InterPro"/>
</dbReference>
<dbReference type="SUPFAM" id="SSF52540">
    <property type="entry name" value="P-loop containing nucleoside triphosphate hydrolases"/>
    <property type="match status" value="1"/>
</dbReference>
<keyword evidence="6" id="KW-1185">Reference proteome</keyword>
<evidence type="ECO:0000256" key="2">
    <source>
        <dbReference type="ARBA" id="ARBA00023134"/>
    </source>
</evidence>
<feature type="binding site" evidence="4">
    <location>
        <position position="31"/>
    </location>
    <ligand>
        <name>Mg(2+)</name>
        <dbReference type="ChEBI" id="CHEBI:18420"/>
    </ligand>
</feature>
<evidence type="ECO:0000313" key="5">
    <source>
        <dbReference type="EMBL" id="KAJ7042346.1"/>
    </source>
</evidence>
<dbReference type="InterPro" id="IPR027417">
    <property type="entry name" value="P-loop_NTPase"/>
</dbReference>
<dbReference type="PROSITE" id="PS51417">
    <property type="entry name" value="ARF"/>
    <property type="match status" value="1"/>
</dbReference>
<dbReference type="InterPro" id="IPR024156">
    <property type="entry name" value="Small_GTPase_ARF"/>
</dbReference>
<protein>
    <submittedName>
        <fullName evidence="5">ADP-ribosylation factor</fullName>
    </submittedName>
</protein>
<dbReference type="PANTHER" id="PTHR11711">
    <property type="entry name" value="ADP RIBOSYLATION FACTOR-RELATED"/>
    <property type="match status" value="1"/>
</dbReference>
<name>A0AAD6T9P0_9AGAR</name>